<keyword evidence="5" id="KW-1185">Reference proteome</keyword>
<evidence type="ECO:0000313" key="4">
    <source>
        <dbReference type="EMBL" id="MBE9021908.1"/>
    </source>
</evidence>
<gene>
    <name evidence="4" type="ORF">IQ276_05370</name>
</gene>
<dbReference type="PROSITE" id="PS50082">
    <property type="entry name" value="WD_REPEATS_2"/>
    <property type="match status" value="3"/>
</dbReference>
<evidence type="ECO:0000256" key="3">
    <source>
        <dbReference type="PROSITE-ProRule" id="PRU00221"/>
    </source>
</evidence>
<name>A0A8J6ZRV5_DESMC</name>
<comment type="caution">
    <text evidence="4">The sequence shown here is derived from an EMBL/GenBank/DDBJ whole genome shotgun (WGS) entry which is preliminary data.</text>
</comment>
<dbReference type="Proteomes" id="UP000622533">
    <property type="component" value="Unassembled WGS sequence"/>
</dbReference>
<dbReference type="SUPFAM" id="SSF50978">
    <property type="entry name" value="WD40 repeat-like"/>
    <property type="match status" value="1"/>
</dbReference>
<dbReference type="PANTHER" id="PTHR19879">
    <property type="entry name" value="TRANSCRIPTION INITIATION FACTOR TFIID"/>
    <property type="match status" value="1"/>
</dbReference>
<evidence type="ECO:0000256" key="2">
    <source>
        <dbReference type="ARBA" id="ARBA00022737"/>
    </source>
</evidence>
<dbReference type="SMART" id="SM00320">
    <property type="entry name" value="WD40"/>
    <property type="match status" value="3"/>
</dbReference>
<dbReference type="InterPro" id="IPR036322">
    <property type="entry name" value="WD40_repeat_dom_sf"/>
</dbReference>
<reference evidence="4" key="1">
    <citation type="submission" date="2020-10" db="EMBL/GenBank/DDBJ databases">
        <authorList>
            <person name="Castelo-Branco R."/>
            <person name="Eusebio N."/>
            <person name="Adriana R."/>
            <person name="Vieira A."/>
            <person name="Brugerolle De Fraissinette N."/>
            <person name="Rezende De Castro R."/>
            <person name="Schneider M.P."/>
            <person name="Vasconcelos V."/>
            <person name="Leao P.N."/>
        </authorList>
    </citation>
    <scope>NUCLEOTIDE SEQUENCE</scope>
    <source>
        <strain evidence="4">LEGE 12446</strain>
    </source>
</reference>
<dbReference type="PROSITE" id="PS50294">
    <property type="entry name" value="WD_REPEATS_REGION"/>
    <property type="match status" value="3"/>
</dbReference>
<keyword evidence="1 3" id="KW-0853">WD repeat</keyword>
<proteinExistence type="predicted"/>
<organism evidence="4 5">
    <name type="scientific">Desmonostoc muscorum LEGE 12446</name>
    <dbReference type="NCBI Taxonomy" id="1828758"/>
    <lineage>
        <taxon>Bacteria</taxon>
        <taxon>Bacillati</taxon>
        <taxon>Cyanobacteriota</taxon>
        <taxon>Cyanophyceae</taxon>
        <taxon>Nostocales</taxon>
        <taxon>Nostocaceae</taxon>
        <taxon>Desmonostoc</taxon>
    </lineage>
</organism>
<feature type="repeat" description="WD" evidence="3">
    <location>
        <begin position="22"/>
        <end position="63"/>
    </location>
</feature>
<evidence type="ECO:0000313" key="5">
    <source>
        <dbReference type="Proteomes" id="UP000622533"/>
    </source>
</evidence>
<dbReference type="Gene3D" id="2.130.10.10">
    <property type="entry name" value="YVTN repeat-like/Quinoprotein amine dehydrogenase"/>
    <property type="match status" value="1"/>
</dbReference>
<feature type="repeat" description="WD" evidence="3">
    <location>
        <begin position="103"/>
        <end position="134"/>
    </location>
</feature>
<dbReference type="PROSITE" id="PS00678">
    <property type="entry name" value="WD_REPEATS_1"/>
    <property type="match status" value="1"/>
</dbReference>
<sequence length="175" mass="20280">MIRKLIYLFTPKLIILKIMFKIYFPTNNLYSITFSPNHQYFATASADKTARIWKFTNGKEITCMRHEGYVYSVAFSPDSKYLATASADKTARIWEVPSGREISRLTNNDIKTVVFSSDGKYLATTSNDGTVKVWLWRAEDLIQEACNRLPRNLTSEEWQQYLNDESYSKTCLNLD</sequence>
<dbReference type="InterPro" id="IPR020472">
    <property type="entry name" value="WD40_PAC1"/>
</dbReference>
<dbReference type="AlphaFoldDB" id="A0A8J6ZRV5"/>
<accession>A0A8J6ZRV5</accession>
<keyword evidence="2" id="KW-0677">Repeat</keyword>
<dbReference type="InterPro" id="IPR015943">
    <property type="entry name" value="WD40/YVTN_repeat-like_dom_sf"/>
</dbReference>
<evidence type="ECO:0000256" key="1">
    <source>
        <dbReference type="ARBA" id="ARBA00022574"/>
    </source>
</evidence>
<dbReference type="InterPro" id="IPR001680">
    <property type="entry name" value="WD40_rpt"/>
</dbReference>
<dbReference type="EMBL" id="JADEXS010000045">
    <property type="protein sequence ID" value="MBE9021908.1"/>
    <property type="molecule type" value="Genomic_DNA"/>
</dbReference>
<dbReference type="PANTHER" id="PTHR19879:SF9">
    <property type="entry name" value="TRANSCRIPTION INITIATION FACTOR TFIID SUBUNIT 5"/>
    <property type="match status" value="1"/>
</dbReference>
<dbReference type="PRINTS" id="PR00320">
    <property type="entry name" value="GPROTEINBRPT"/>
</dbReference>
<dbReference type="Pfam" id="PF00400">
    <property type="entry name" value="WD40"/>
    <property type="match status" value="3"/>
</dbReference>
<feature type="repeat" description="WD" evidence="3">
    <location>
        <begin position="63"/>
        <end position="104"/>
    </location>
</feature>
<protein>
    <submittedName>
        <fullName evidence="4">Uncharacterized protein</fullName>
    </submittedName>
</protein>
<dbReference type="InterPro" id="IPR019775">
    <property type="entry name" value="WD40_repeat_CS"/>
</dbReference>